<dbReference type="Pfam" id="PF26177">
    <property type="entry name" value="zf_C2H2_17_1st"/>
    <property type="match status" value="1"/>
</dbReference>
<evidence type="ECO:0000313" key="4">
    <source>
        <dbReference type="EMBL" id="EEH36201.1"/>
    </source>
</evidence>
<sequence>MVIGTGYPSPRRSEGPEPTTVILPSKQTKMAQEVSLVAVDGSRPRLAVRRTRELPKNSSGQIYCDHPDCQNHIPYFKRPCEWNKHMDKHDRPYKCTNPDCEKMLGFTYSGGLLRHQREVHKMDSKGKKLMCPFPDCNRSSGKGFTRQENLKEHLRRLHRRGHGRSLDDPTSPEVNEHENSTLESFLPPSKRKRDSSESSSSSDEELSNSLDLRDEVTRLRRELRQKNLMVVELERELKQLRQIRKV</sequence>
<keyword evidence="5" id="KW-1185">Reference proteome</keyword>
<dbReference type="GeneID" id="9101116"/>
<feature type="region of interest" description="Disordered" evidence="2">
    <location>
        <begin position="157"/>
        <end position="210"/>
    </location>
</feature>
<protein>
    <recommendedName>
        <fullName evidence="3">C2H2-type domain-containing protein</fullName>
    </recommendedName>
</protein>
<dbReference type="InterPro" id="IPR051061">
    <property type="entry name" value="Zinc_finger_trans_reg"/>
</dbReference>
<evidence type="ECO:0000259" key="3">
    <source>
        <dbReference type="SMART" id="SM00355"/>
    </source>
</evidence>
<dbReference type="KEGG" id="pbl:PAAG_00524"/>
<dbReference type="InterPro" id="IPR059009">
    <property type="entry name" value="Znf_C2H2_17_1st"/>
</dbReference>
<dbReference type="Proteomes" id="UP000002059">
    <property type="component" value="Partially assembled WGS sequence"/>
</dbReference>
<feature type="domain" description="C2H2-type" evidence="3">
    <location>
        <begin position="129"/>
        <end position="158"/>
    </location>
</feature>
<dbReference type="EMBL" id="KN293992">
    <property type="protein sequence ID" value="EEH36201.1"/>
    <property type="molecule type" value="Genomic_DNA"/>
</dbReference>
<gene>
    <name evidence="4" type="ORF">PAAG_00524</name>
</gene>
<dbReference type="AlphaFoldDB" id="C1GPS9"/>
<reference evidence="4 5" key="1">
    <citation type="journal article" date="2011" name="PLoS Genet.">
        <title>Comparative genomic analysis of human fungal pathogens causing paracoccidioidomycosis.</title>
        <authorList>
            <person name="Desjardins C.A."/>
            <person name="Champion M.D."/>
            <person name="Holder J.W."/>
            <person name="Muszewska A."/>
            <person name="Goldberg J."/>
            <person name="Bailao A.M."/>
            <person name="Brigido M.M."/>
            <person name="Ferreira M.E."/>
            <person name="Garcia A.M."/>
            <person name="Grynberg M."/>
            <person name="Gujja S."/>
            <person name="Heiman D.I."/>
            <person name="Henn M.R."/>
            <person name="Kodira C.D."/>
            <person name="Leon-Narvaez H."/>
            <person name="Longo L.V."/>
            <person name="Ma L.J."/>
            <person name="Malavazi I."/>
            <person name="Matsuo A.L."/>
            <person name="Morais F.V."/>
            <person name="Pereira M."/>
            <person name="Rodriguez-Brito S."/>
            <person name="Sakthikumar S."/>
            <person name="Salem-Izacc S.M."/>
            <person name="Sykes S.M."/>
            <person name="Teixeira M.M."/>
            <person name="Vallejo M.C."/>
            <person name="Walter M.E."/>
            <person name="Yandava C."/>
            <person name="Young S."/>
            <person name="Zeng Q."/>
            <person name="Zucker J."/>
            <person name="Felipe M.S."/>
            <person name="Goldman G.H."/>
            <person name="Haas B.J."/>
            <person name="McEwen J.G."/>
            <person name="Nino-Vega G."/>
            <person name="Puccia R."/>
            <person name="San-Blas G."/>
            <person name="Soares C.M."/>
            <person name="Birren B.W."/>
            <person name="Cuomo C.A."/>
        </authorList>
    </citation>
    <scope>NUCLEOTIDE SEQUENCE [LARGE SCALE GENOMIC DNA]</scope>
    <source>
        <strain evidence="5">ATCC MYA-826 / Pb01</strain>
    </source>
</reference>
<dbReference type="Pfam" id="PF26176">
    <property type="entry name" value="zf_C2H2_17_2"/>
    <property type="match status" value="1"/>
</dbReference>
<dbReference type="PANTHER" id="PTHR46179:SF24">
    <property type="entry name" value="C2H2-TYPE DOMAIN-CONTAINING PROTEIN"/>
    <property type="match status" value="1"/>
</dbReference>
<dbReference type="InterPro" id="IPR013087">
    <property type="entry name" value="Znf_C2H2_type"/>
</dbReference>
<name>C1GPS9_PARBA</name>
<dbReference type="HOGENOM" id="CLU_036929_2_2_1"/>
<proteinExistence type="predicted"/>
<dbReference type="GO" id="GO:0005634">
    <property type="term" value="C:nucleus"/>
    <property type="evidence" value="ECO:0007669"/>
    <property type="project" value="TreeGrafter"/>
</dbReference>
<feature type="domain" description="C2H2-type" evidence="3">
    <location>
        <begin position="93"/>
        <end position="120"/>
    </location>
</feature>
<evidence type="ECO:0000256" key="2">
    <source>
        <dbReference type="SAM" id="MobiDB-lite"/>
    </source>
</evidence>
<dbReference type="VEuPathDB" id="FungiDB:PAAG_00524"/>
<dbReference type="RefSeq" id="XP_002797985.1">
    <property type="nucleotide sequence ID" value="XM_002797939.2"/>
</dbReference>
<dbReference type="SMART" id="SM00355">
    <property type="entry name" value="ZnF_C2H2"/>
    <property type="match status" value="3"/>
</dbReference>
<evidence type="ECO:0000256" key="1">
    <source>
        <dbReference type="SAM" id="Coils"/>
    </source>
</evidence>
<dbReference type="eggNOG" id="ENOG502SNWP">
    <property type="taxonomic scope" value="Eukaryota"/>
</dbReference>
<feature type="coiled-coil region" evidence="1">
    <location>
        <begin position="216"/>
        <end position="243"/>
    </location>
</feature>
<accession>C1GPS9</accession>
<evidence type="ECO:0000313" key="5">
    <source>
        <dbReference type="Proteomes" id="UP000002059"/>
    </source>
</evidence>
<feature type="domain" description="C2H2-type" evidence="3">
    <location>
        <begin position="62"/>
        <end position="89"/>
    </location>
</feature>
<keyword evidence="1" id="KW-0175">Coiled coil</keyword>
<dbReference type="InterPro" id="IPR059095">
    <property type="entry name" value="Znf_C2H2_17_2nd"/>
</dbReference>
<organism evidence="4 5">
    <name type="scientific">Paracoccidioides lutzii (strain ATCC MYA-826 / Pb01)</name>
    <name type="common">Paracoccidioides brasiliensis</name>
    <dbReference type="NCBI Taxonomy" id="502779"/>
    <lineage>
        <taxon>Eukaryota</taxon>
        <taxon>Fungi</taxon>
        <taxon>Dikarya</taxon>
        <taxon>Ascomycota</taxon>
        <taxon>Pezizomycotina</taxon>
        <taxon>Eurotiomycetes</taxon>
        <taxon>Eurotiomycetidae</taxon>
        <taxon>Onygenales</taxon>
        <taxon>Ajellomycetaceae</taxon>
        <taxon>Paracoccidioides</taxon>
    </lineage>
</organism>
<dbReference type="OMA" id="LMCPYTD"/>
<dbReference type="PANTHER" id="PTHR46179">
    <property type="entry name" value="ZINC FINGER PROTEIN"/>
    <property type="match status" value="1"/>
</dbReference>
<dbReference type="GO" id="GO:0006357">
    <property type="term" value="P:regulation of transcription by RNA polymerase II"/>
    <property type="evidence" value="ECO:0007669"/>
    <property type="project" value="TreeGrafter"/>
</dbReference>
<dbReference type="Gene3D" id="3.30.160.60">
    <property type="entry name" value="Classic Zinc Finger"/>
    <property type="match status" value="2"/>
</dbReference>
<dbReference type="OrthoDB" id="5305647at2759"/>